<accession>A0ABQ4RV79</accession>
<gene>
    <name evidence="2" type="ORF">OCOJLMKI_1832</name>
</gene>
<keyword evidence="3" id="KW-1185">Reference proteome</keyword>
<organism evidence="2 3">
    <name type="scientific">Methylobacterium iners</name>
    <dbReference type="NCBI Taxonomy" id="418707"/>
    <lineage>
        <taxon>Bacteria</taxon>
        <taxon>Pseudomonadati</taxon>
        <taxon>Pseudomonadota</taxon>
        <taxon>Alphaproteobacteria</taxon>
        <taxon>Hyphomicrobiales</taxon>
        <taxon>Methylobacteriaceae</taxon>
        <taxon>Methylobacterium</taxon>
    </lineage>
</organism>
<dbReference type="RefSeq" id="WP_238243797.1">
    <property type="nucleotide sequence ID" value="NZ_BPQP01000027.1"/>
</dbReference>
<dbReference type="EMBL" id="BPQP01000027">
    <property type="protein sequence ID" value="GJD94629.1"/>
    <property type="molecule type" value="Genomic_DNA"/>
</dbReference>
<feature type="transmembrane region" description="Helical" evidence="1">
    <location>
        <begin position="39"/>
        <end position="58"/>
    </location>
</feature>
<feature type="transmembrane region" description="Helical" evidence="1">
    <location>
        <begin position="6"/>
        <end position="27"/>
    </location>
</feature>
<sequence length="93" mass="9383">MSELFASGRIIDLILVLVALEAVALLVWRSRSGGGPAPLPLLCNLAAGAALMLALRGALTGASWPVIAACLVGALLAHVTELGLRLRAGSASI</sequence>
<protein>
    <submittedName>
        <fullName evidence="2">Uncharacterized protein</fullName>
    </submittedName>
</protein>
<keyword evidence="1" id="KW-0812">Transmembrane</keyword>
<feature type="transmembrane region" description="Helical" evidence="1">
    <location>
        <begin position="64"/>
        <end position="84"/>
    </location>
</feature>
<dbReference type="Proteomes" id="UP001055125">
    <property type="component" value="Unassembled WGS sequence"/>
</dbReference>
<evidence type="ECO:0000256" key="1">
    <source>
        <dbReference type="SAM" id="Phobius"/>
    </source>
</evidence>
<name>A0ABQ4RV79_9HYPH</name>
<proteinExistence type="predicted"/>
<evidence type="ECO:0000313" key="2">
    <source>
        <dbReference type="EMBL" id="GJD94629.1"/>
    </source>
</evidence>
<reference evidence="2" key="2">
    <citation type="submission" date="2021-08" db="EMBL/GenBank/DDBJ databases">
        <authorList>
            <person name="Tani A."/>
            <person name="Ola A."/>
            <person name="Ogura Y."/>
            <person name="Katsura K."/>
            <person name="Hayashi T."/>
        </authorList>
    </citation>
    <scope>NUCLEOTIDE SEQUENCE</scope>
    <source>
        <strain evidence="2">DSM 19015</strain>
    </source>
</reference>
<comment type="caution">
    <text evidence="2">The sequence shown here is derived from an EMBL/GenBank/DDBJ whole genome shotgun (WGS) entry which is preliminary data.</text>
</comment>
<evidence type="ECO:0000313" key="3">
    <source>
        <dbReference type="Proteomes" id="UP001055125"/>
    </source>
</evidence>
<reference evidence="2" key="1">
    <citation type="journal article" date="2021" name="Front. Microbiol.">
        <title>Comprehensive Comparative Genomics and Phenotyping of Methylobacterium Species.</title>
        <authorList>
            <person name="Alessa O."/>
            <person name="Ogura Y."/>
            <person name="Fujitani Y."/>
            <person name="Takami H."/>
            <person name="Hayashi T."/>
            <person name="Sahin N."/>
            <person name="Tani A."/>
        </authorList>
    </citation>
    <scope>NUCLEOTIDE SEQUENCE</scope>
    <source>
        <strain evidence="2">DSM 19015</strain>
    </source>
</reference>
<keyword evidence="1" id="KW-1133">Transmembrane helix</keyword>
<keyword evidence="1" id="KW-0472">Membrane</keyword>